<dbReference type="InterPro" id="IPR028202">
    <property type="entry name" value="Reductase_C"/>
</dbReference>
<dbReference type="InterPro" id="IPR023753">
    <property type="entry name" value="FAD/NAD-binding_dom"/>
</dbReference>
<sequence length="406" mass="43791">MSNDAYVIVGAGHAARRAAETLRLKAPECRILMIGEEAELPYDRPALSKDALLGIEGEQRAFMHNADWYGQQRIEMRLGIRVAAIDREQRCVYLGDGKRVGYQRLLIATGSRVRRFSGPVDEGVKLHYVRTVADARALREALIPGARVTVLGGGFIGLEVAASAVSRGCAVTVIEPANRLLHRSMPADLGAFMLGLHRRHGVDMQINTTPIAIEKTPSGAVVKTDCGDVPADVVVIGIGVVPNVDLAASAGLLVDNGIVVDQHCRTADPLIFAAGEVTSHFNALLGRHLRVESWQVAENQPAVAAANMLGGEEHYAEMPWLWSDQYDCNLQTLGIFAAHQSVIKRGDPEGDAFCMLALGKDDRLEAVMTVNCGWEVAVCRRLMAGGKALDRARLADPGTPLKALLK</sequence>
<evidence type="ECO:0000313" key="7">
    <source>
        <dbReference type="EMBL" id="OTP74103.1"/>
    </source>
</evidence>
<evidence type="ECO:0000256" key="1">
    <source>
        <dbReference type="ARBA" id="ARBA00001974"/>
    </source>
</evidence>
<gene>
    <name evidence="7" type="ORF">PAMC26510_17375</name>
</gene>
<feature type="domain" description="Reductase C-terminal" evidence="6">
    <location>
        <begin position="320"/>
        <end position="405"/>
    </location>
</feature>
<protein>
    <submittedName>
        <fullName evidence="7">Ferredoxin reductase</fullName>
    </submittedName>
</protein>
<keyword evidence="2" id="KW-0285">Flavoprotein</keyword>
<feature type="domain" description="FAD/NAD(P)-binding" evidence="5">
    <location>
        <begin position="6"/>
        <end position="300"/>
    </location>
</feature>
<dbReference type="InterPro" id="IPR016156">
    <property type="entry name" value="FAD/NAD-linked_Rdtase_dimer_sf"/>
</dbReference>
<evidence type="ECO:0000256" key="3">
    <source>
        <dbReference type="ARBA" id="ARBA00022827"/>
    </source>
</evidence>
<dbReference type="EMBL" id="NBTY01000091">
    <property type="protein sequence ID" value="OTP74103.1"/>
    <property type="molecule type" value="Genomic_DNA"/>
</dbReference>
<dbReference type="Pfam" id="PF07992">
    <property type="entry name" value="Pyr_redox_2"/>
    <property type="match status" value="1"/>
</dbReference>
<accession>A0A2C9XV53</accession>
<dbReference type="SUPFAM" id="SSF55424">
    <property type="entry name" value="FAD/NAD-linked reductases, dimerisation (C-terminal) domain"/>
    <property type="match status" value="1"/>
</dbReference>
<dbReference type="PRINTS" id="PR00411">
    <property type="entry name" value="PNDRDTASEI"/>
</dbReference>
<dbReference type="PANTHER" id="PTHR43557">
    <property type="entry name" value="APOPTOSIS-INDUCING FACTOR 1"/>
    <property type="match status" value="1"/>
</dbReference>
<dbReference type="Gene3D" id="3.50.50.60">
    <property type="entry name" value="FAD/NAD(P)-binding domain"/>
    <property type="match status" value="2"/>
</dbReference>
<dbReference type="SUPFAM" id="SSF51905">
    <property type="entry name" value="FAD/NAD(P)-binding domain"/>
    <property type="match status" value="2"/>
</dbReference>
<dbReference type="Gene3D" id="3.30.390.30">
    <property type="match status" value="1"/>
</dbReference>
<evidence type="ECO:0000256" key="2">
    <source>
        <dbReference type="ARBA" id="ARBA00022630"/>
    </source>
</evidence>
<organism evidence="7 8">
    <name type="scientific">Caballeronia sordidicola</name>
    <name type="common">Burkholderia sordidicola</name>
    <dbReference type="NCBI Taxonomy" id="196367"/>
    <lineage>
        <taxon>Bacteria</taxon>
        <taxon>Pseudomonadati</taxon>
        <taxon>Pseudomonadota</taxon>
        <taxon>Betaproteobacteria</taxon>
        <taxon>Burkholderiales</taxon>
        <taxon>Burkholderiaceae</taxon>
        <taxon>Caballeronia</taxon>
    </lineage>
</organism>
<dbReference type="GO" id="GO:0016651">
    <property type="term" value="F:oxidoreductase activity, acting on NAD(P)H"/>
    <property type="evidence" value="ECO:0007669"/>
    <property type="project" value="TreeGrafter"/>
</dbReference>
<dbReference type="Proteomes" id="UP000194546">
    <property type="component" value="Unassembled WGS sequence"/>
</dbReference>
<dbReference type="PANTHER" id="PTHR43557:SF2">
    <property type="entry name" value="RIESKE DOMAIN-CONTAINING PROTEIN-RELATED"/>
    <property type="match status" value="1"/>
</dbReference>
<name>A0A2C9XV53_CABSO</name>
<evidence type="ECO:0000313" key="8">
    <source>
        <dbReference type="Proteomes" id="UP000194546"/>
    </source>
</evidence>
<dbReference type="NCBIfam" id="NF041682">
    <property type="entry name" value="ant_diox_AndAa"/>
    <property type="match status" value="1"/>
</dbReference>
<evidence type="ECO:0000256" key="4">
    <source>
        <dbReference type="ARBA" id="ARBA00023002"/>
    </source>
</evidence>
<comment type="cofactor">
    <cofactor evidence="1">
        <name>FAD</name>
        <dbReference type="ChEBI" id="CHEBI:57692"/>
    </cofactor>
</comment>
<dbReference type="InterPro" id="IPR050446">
    <property type="entry name" value="FAD-oxidoreductase/Apoptosis"/>
</dbReference>
<dbReference type="PRINTS" id="PR00368">
    <property type="entry name" value="FADPNR"/>
</dbReference>
<dbReference type="InterPro" id="IPR049657">
    <property type="entry name" value="AndAa"/>
</dbReference>
<keyword evidence="3" id="KW-0274">FAD</keyword>
<keyword evidence="4" id="KW-0560">Oxidoreductase</keyword>
<reference evidence="7 8" key="1">
    <citation type="submission" date="2017-03" db="EMBL/GenBank/DDBJ databases">
        <title>Genome analysis of strain PAMC 26510.</title>
        <authorList>
            <person name="Oh H.-M."/>
            <person name="Yang J.-A."/>
        </authorList>
    </citation>
    <scope>NUCLEOTIDE SEQUENCE [LARGE SCALE GENOMIC DNA]</scope>
    <source>
        <strain evidence="7 8">PAMC 26510</strain>
    </source>
</reference>
<proteinExistence type="predicted"/>
<dbReference type="Pfam" id="PF14759">
    <property type="entry name" value="Reductase_C"/>
    <property type="match status" value="1"/>
</dbReference>
<dbReference type="AlphaFoldDB" id="A0A2C9XV53"/>
<dbReference type="RefSeq" id="WP_086381935.1">
    <property type="nucleotide sequence ID" value="NZ_NBTY01000091.1"/>
</dbReference>
<evidence type="ECO:0000259" key="6">
    <source>
        <dbReference type="Pfam" id="PF14759"/>
    </source>
</evidence>
<evidence type="ECO:0000259" key="5">
    <source>
        <dbReference type="Pfam" id="PF07992"/>
    </source>
</evidence>
<dbReference type="InterPro" id="IPR036188">
    <property type="entry name" value="FAD/NAD-bd_sf"/>
</dbReference>
<dbReference type="GO" id="GO:0005737">
    <property type="term" value="C:cytoplasm"/>
    <property type="evidence" value="ECO:0007669"/>
    <property type="project" value="TreeGrafter"/>
</dbReference>
<comment type="caution">
    <text evidence="7">The sequence shown here is derived from an EMBL/GenBank/DDBJ whole genome shotgun (WGS) entry which is preliminary data.</text>
</comment>